<protein>
    <submittedName>
        <fullName evidence="5">SDR family oxidoreductase</fullName>
    </submittedName>
</protein>
<dbReference type="PANTHER" id="PTHR44196:SF1">
    <property type="entry name" value="DEHYDROGENASE_REDUCTASE SDR FAMILY MEMBER 7B"/>
    <property type="match status" value="1"/>
</dbReference>
<comment type="similarity">
    <text evidence="1">Belongs to the short-chain dehydrogenases/reductases (SDR) family.</text>
</comment>
<dbReference type="Gene3D" id="3.40.50.720">
    <property type="entry name" value="NAD(P)-binding Rossmann-like Domain"/>
    <property type="match status" value="1"/>
</dbReference>
<dbReference type="EMBL" id="BAABGJ010000005">
    <property type="protein sequence ID" value="GAA4332222.1"/>
    <property type="molecule type" value="Genomic_DNA"/>
</dbReference>
<feature type="compositionally biased region" description="Polar residues" evidence="3">
    <location>
        <begin position="274"/>
        <end position="285"/>
    </location>
</feature>
<dbReference type="PROSITE" id="PS00061">
    <property type="entry name" value="ADH_SHORT"/>
    <property type="match status" value="1"/>
</dbReference>
<dbReference type="InterPro" id="IPR020904">
    <property type="entry name" value="Sc_DH/Rdtase_CS"/>
</dbReference>
<dbReference type="InterPro" id="IPR036291">
    <property type="entry name" value="NAD(P)-bd_dom_sf"/>
</dbReference>
<dbReference type="PRINTS" id="PR00081">
    <property type="entry name" value="GDHRDH"/>
</dbReference>
<reference evidence="6" key="1">
    <citation type="journal article" date="2019" name="Int. J. Syst. Evol. Microbiol.">
        <title>The Global Catalogue of Microorganisms (GCM) 10K type strain sequencing project: providing services to taxonomists for standard genome sequencing and annotation.</title>
        <authorList>
            <consortium name="The Broad Institute Genomics Platform"/>
            <consortium name="The Broad Institute Genome Sequencing Center for Infectious Disease"/>
            <person name="Wu L."/>
            <person name="Ma J."/>
        </authorList>
    </citation>
    <scope>NUCLEOTIDE SEQUENCE [LARGE SCALE GENOMIC DNA]</scope>
    <source>
        <strain evidence="6">JCM 17804</strain>
    </source>
</reference>
<proteinExistence type="inferred from homology"/>
<evidence type="ECO:0000259" key="4">
    <source>
        <dbReference type="SMART" id="SM00822"/>
    </source>
</evidence>
<evidence type="ECO:0000313" key="6">
    <source>
        <dbReference type="Proteomes" id="UP001500975"/>
    </source>
</evidence>
<dbReference type="InterPro" id="IPR057326">
    <property type="entry name" value="KR_dom"/>
</dbReference>
<evidence type="ECO:0000256" key="3">
    <source>
        <dbReference type="SAM" id="MobiDB-lite"/>
    </source>
</evidence>
<dbReference type="SMART" id="SM00822">
    <property type="entry name" value="PKS_KR"/>
    <property type="match status" value="1"/>
</dbReference>
<dbReference type="PANTHER" id="PTHR44196">
    <property type="entry name" value="DEHYDROGENASE/REDUCTASE SDR FAMILY MEMBER 7B"/>
    <property type="match status" value="1"/>
</dbReference>
<name>A0ABP8GZG4_9BURK</name>
<evidence type="ECO:0000256" key="1">
    <source>
        <dbReference type="ARBA" id="ARBA00006484"/>
    </source>
</evidence>
<dbReference type="RefSeq" id="WP_345535899.1">
    <property type="nucleotide sequence ID" value="NZ_BAABGJ010000005.1"/>
</dbReference>
<dbReference type="Pfam" id="PF00106">
    <property type="entry name" value="adh_short"/>
    <property type="match status" value="1"/>
</dbReference>
<evidence type="ECO:0000313" key="5">
    <source>
        <dbReference type="EMBL" id="GAA4332222.1"/>
    </source>
</evidence>
<keyword evidence="6" id="KW-1185">Reference proteome</keyword>
<dbReference type="Proteomes" id="UP001500975">
    <property type="component" value="Unassembled WGS sequence"/>
</dbReference>
<dbReference type="InterPro" id="IPR002347">
    <property type="entry name" value="SDR_fam"/>
</dbReference>
<evidence type="ECO:0000256" key="2">
    <source>
        <dbReference type="ARBA" id="ARBA00023002"/>
    </source>
</evidence>
<sequence>MKAAQARILLTGGSGGIGAAAAARFVNAGASVMLVGRTPEKLSTQAHALSRDAAPGTPRVQWCTADLTQAAELEELGEIAAEWGCNVLVHCAGAPSFGPLESLDPVDMAQVLHTNLLAPMLLTRALLPHLRRLQRAQVICVGSVLGCIGLPGYSVYSATKFGLRGFAEALRRELGDSSVRVQYLGPRSTRTPFNSAGVEAYNRATGTASDTPEAVAQAMLELLESEATERFLGFPEAWAVRLNGLAPARMDAAFVKHRNCLSAAAKADAAPGATSPTTAFQGLES</sequence>
<feature type="region of interest" description="Disordered" evidence="3">
    <location>
        <begin position="266"/>
        <end position="285"/>
    </location>
</feature>
<organism evidence="5 6">
    <name type="scientific">Variovorax defluvii</name>
    <dbReference type="NCBI Taxonomy" id="913761"/>
    <lineage>
        <taxon>Bacteria</taxon>
        <taxon>Pseudomonadati</taxon>
        <taxon>Pseudomonadota</taxon>
        <taxon>Betaproteobacteria</taxon>
        <taxon>Burkholderiales</taxon>
        <taxon>Comamonadaceae</taxon>
        <taxon>Variovorax</taxon>
    </lineage>
</organism>
<gene>
    <name evidence="5" type="ORF">GCM10023165_06810</name>
</gene>
<dbReference type="SUPFAM" id="SSF51735">
    <property type="entry name" value="NAD(P)-binding Rossmann-fold domains"/>
    <property type="match status" value="1"/>
</dbReference>
<comment type="caution">
    <text evidence="5">The sequence shown here is derived from an EMBL/GenBank/DDBJ whole genome shotgun (WGS) entry which is preliminary data.</text>
</comment>
<feature type="domain" description="Ketoreductase" evidence="4">
    <location>
        <begin position="6"/>
        <end position="189"/>
    </location>
</feature>
<accession>A0ABP8GZG4</accession>
<keyword evidence="2" id="KW-0560">Oxidoreductase</keyword>
<dbReference type="NCBIfam" id="NF006565">
    <property type="entry name" value="PRK09072.1"/>
    <property type="match status" value="1"/>
</dbReference>